<dbReference type="AlphaFoldDB" id="A0AA40KWJ9"/>
<protein>
    <submittedName>
        <fullName evidence="2">Uncharacterized protein</fullName>
    </submittedName>
</protein>
<organism evidence="2 3">
    <name type="scientific">Melipona bicolor</name>
    <dbReference type="NCBI Taxonomy" id="60889"/>
    <lineage>
        <taxon>Eukaryota</taxon>
        <taxon>Metazoa</taxon>
        <taxon>Ecdysozoa</taxon>
        <taxon>Arthropoda</taxon>
        <taxon>Hexapoda</taxon>
        <taxon>Insecta</taxon>
        <taxon>Pterygota</taxon>
        <taxon>Neoptera</taxon>
        <taxon>Endopterygota</taxon>
        <taxon>Hymenoptera</taxon>
        <taxon>Apocrita</taxon>
        <taxon>Aculeata</taxon>
        <taxon>Apoidea</taxon>
        <taxon>Anthophila</taxon>
        <taxon>Apidae</taxon>
        <taxon>Melipona</taxon>
    </lineage>
</organism>
<evidence type="ECO:0000313" key="2">
    <source>
        <dbReference type="EMBL" id="KAK1135573.1"/>
    </source>
</evidence>
<comment type="caution">
    <text evidence="2">The sequence shown here is derived from an EMBL/GenBank/DDBJ whole genome shotgun (WGS) entry which is preliminary data.</text>
</comment>
<feature type="compositionally biased region" description="Basic and acidic residues" evidence="1">
    <location>
        <begin position="69"/>
        <end position="81"/>
    </location>
</feature>
<feature type="region of interest" description="Disordered" evidence="1">
    <location>
        <begin position="24"/>
        <end position="102"/>
    </location>
</feature>
<name>A0AA40KWJ9_9HYME</name>
<evidence type="ECO:0000313" key="3">
    <source>
        <dbReference type="Proteomes" id="UP001177670"/>
    </source>
</evidence>
<evidence type="ECO:0000256" key="1">
    <source>
        <dbReference type="SAM" id="MobiDB-lite"/>
    </source>
</evidence>
<gene>
    <name evidence="2" type="ORF">K0M31_000160</name>
</gene>
<accession>A0AA40KWJ9</accession>
<dbReference type="Proteomes" id="UP001177670">
    <property type="component" value="Unassembled WGS sequence"/>
</dbReference>
<proteinExistence type="predicted"/>
<reference evidence="2" key="1">
    <citation type="submission" date="2021-10" db="EMBL/GenBank/DDBJ databases">
        <title>Melipona bicolor Genome sequencing and assembly.</title>
        <authorList>
            <person name="Araujo N.S."/>
            <person name="Arias M.C."/>
        </authorList>
    </citation>
    <scope>NUCLEOTIDE SEQUENCE</scope>
    <source>
        <strain evidence="2">USP_2M_L1-L4_2017</strain>
        <tissue evidence="2">Whole body</tissue>
    </source>
</reference>
<dbReference type="EMBL" id="JAHYIQ010000001">
    <property type="protein sequence ID" value="KAK1135573.1"/>
    <property type="molecule type" value="Genomic_DNA"/>
</dbReference>
<sequence>MILLQRGVRGRGPAAVPGARVSVLRGERGGESRGGGTRVPGAPPRGKVRAAAESAADTPEVGRALGLEGARHDLRQEHDERSEEEALVEHMTPPLRPPPRRS</sequence>
<keyword evidence="3" id="KW-1185">Reference proteome</keyword>